<dbReference type="PIRSF" id="PIRSF019083">
    <property type="entry name" value="UCP019083_VanZ"/>
    <property type="match status" value="1"/>
</dbReference>
<keyword evidence="1" id="KW-0472">Membrane</keyword>
<dbReference type="InterPro" id="IPR006976">
    <property type="entry name" value="VanZ-like"/>
</dbReference>
<organism evidence="3 4">
    <name type="scientific">Filobacillus milosensis</name>
    <dbReference type="NCBI Taxonomy" id="94137"/>
    <lineage>
        <taxon>Bacteria</taxon>
        <taxon>Bacillati</taxon>
        <taxon>Bacillota</taxon>
        <taxon>Bacilli</taxon>
        <taxon>Bacillales</taxon>
        <taxon>Bacillaceae</taxon>
        <taxon>Filobacillus</taxon>
    </lineage>
</organism>
<dbReference type="OrthoDB" id="291892at2"/>
<evidence type="ECO:0000259" key="2">
    <source>
        <dbReference type="Pfam" id="PF04892"/>
    </source>
</evidence>
<feature type="transmembrane region" description="Helical" evidence="1">
    <location>
        <begin position="113"/>
        <end position="129"/>
    </location>
</feature>
<keyword evidence="4" id="KW-1185">Reference proteome</keyword>
<dbReference type="AlphaFoldDB" id="A0A4Y8IUA6"/>
<sequence length="174" mass="20250">MSSLYKRMNLMKQLLWWLIPMAWMGVIFSFSSQSSEDQEMEPFLSTYLPLEKIEPILSKIEFTYFHRLRSVEAMGLEPFVEFLIRKLAHFGVYFILAALIYWAVRKTLKSRQLYQILMTYFLVVHFAILDELSQSFSAGRTPYYGDVAIDAFGGLIGLGSIYLILKFVKSKAEL</sequence>
<reference evidence="3 4" key="1">
    <citation type="submission" date="2019-03" db="EMBL/GenBank/DDBJ databases">
        <authorList>
            <person name="He R.-H."/>
        </authorList>
    </citation>
    <scope>NUCLEOTIDE SEQUENCE [LARGE SCALE GENOMIC DNA]</scope>
    <source>
        <strain evidence="4">SH 714</strain>
    </source>
</reference>
<feature type="domain" description="VanZ-like" evidence="2">
    <location>
        <begin position="17"/>
        <end position="164"/>
    </location>
</feature>
<evidence type="ECO:0000313" key="3">
    <source>
        <dbReference type="EMBL" id="TFB24420.1"/>
    </source>
</evidence>
<keyword evidence="1" id="KW-1133">Transmembrane helix</keyword>
<dbReference type="Proteomes" id="UP000297975">
    <property type="component" value="Unassembled WGS sequence"/>
</dbReference>
<name>A0A4Y8IUA6_9BACI</name>
<evidence type="ECO:0000256" key="1">
    <source>
        <dbReference type="SAM" id="Phobius"/>
    </source>
</evidence>
<dbReference type="PANTHER" id="PTHR28008:SF1">
    <property type="entry name" value="DOMAIN PROTEIN, PUTATIVE (AFU_ORTHOLOGUE AFUA_3G10980)-RELATED"/>
    <property type="match status" value="1"/>
</dbReference>
<feature type="transmembrane region" description="Helical" evidence="1">
    <location>
        <begin position="149"/>
        <end position="168"/>
    </location>
</feature>
<dbReference type="Pfam" id="PF04892">
    <property type="entry name" value="VanZ"/>
    <property type="match status" value="1"/>
</dbReference>
<keyword evidence="1" id="KW-0812">Transmembrane</keyword>
<comment type="caution">
    <text evidence="3">The sequence shown here is derived from an EMBL/GenBank/DDBJ whole genome shotgun (WGS) entry which is preliminary data.</text>
</comment>
<dbReference type="InterPro" id="IPR016747">
    <property type="entry name" value="Phosphotransbutyrylase"/>
</dbReference>
<gene>
    <name evidence="3" type="ORF">E3U55_02680</name>
</gene>
<accession>A0A4Y8IUA6</accession>
<evidence type="ECO:0000313" key="4">
    <source>
        <dbReference type="Proteomes" id="UP000297975"/>
    </source>
</evidence>
<feature type="transmembrane region" description="Helical" evidence="1">
    <location>
        <begin position="87"/>
        <end position="104"/>
    </location>
</feature>
<protein>
    <submittedName>
        <fullName evidence="3">VanZ family protein</fullName>
    </submittedName>
</protein>
<dbReference type="NCBIfam" id="NF037970">
    <property type="entry name" value="vanZ_1"/>
    <property type="match status" value="1"/>
</dbReference>
<proteinExistence type="predicted"/>
<dbReference type="PANTHER" id="PTHR28008">
    <property type="entry name" value="DOMAIN PROTEIN, PUTATIVE (AFU_ORTHOLOGUE AFUA_3G10980)-RELATED"/>
    <property type="match status" value="1"/>
</dbReference>
<dbReference type="EMBL" id="SOPW01000002">
    <property type="protein sequence ID" value="TFB24420.1"/>
    <property type="molecule type" value="Genomic_DNA"/>
</dbReference>